<evidence type="ECO:0000313" key="3">
    <source>
        <dbReference type="Proteomes" id="UP000575241"/>
    </source>
</evidence>
<gene>
    <name evidence="2" type="ORF">HNP52_003699</name>
</gene>
<comment type="caution">
    <text evidence="2">The sequence shown here is derived from an EMBL/GenBank/DDBJ whole genome shotgun (WGS) entry which is preliminary data.</text>
</comment>
<organism evidence="2 3">
    <name type="scientific">Sphingomonas kyeonggiensis</name>
    <dbReference type="NCBI Taxonomy" id="1268553"/>
    <lineage>
        <taxon>Bacteria</taxon>
        <taxon>Pseudomonadati</taxon>
        <taxon>Pseudomonadota</taxon>
        <taxon>Alphaproteobacteria</taxon>
        <taxon>Sphingomonadales</taxon>
        <taxon>Sphingomonadaceae</taxon>
        <taxon>Sphingomonas</taxon>
    </lineage>
</organism>
<keyword evidence="3" id="KW-1185">Reference proteome</keyword>
<protein>
    <submittedName>
        <fullName evidence="2">Uncharacterized protein</fullName>
    </submittedName>
</protein>
<dbReference type="EMBL" id="JACHLN010000003">
    <property type="protein sequence ID" value="MBB4840607.1"/>
    <property type="molecule type" value="Genomic_DNA"/>
</dbReference>
<dbReference type="Proteomes" id="UP000575241">
    <property type="component" value="Unassembled WGS sequence"/>
</dbReference>
<keyword evidence="1" id="KW-0732">Signal</keyword>
<dbReference type="RefSeq" id="WP_184169054.1">
    <property type="nucleotide sequence ID" value="NZ_JACHLN010000003.1"/>
</dbReference>
<name>A0A7W7K3Y4_9SPHN</name>
<dbReference type="AlphaFoldDB" id="A0A7W7K3Y4"/>
<feature type="chain" id="PRO_5030894992" evidence="1">
    <location>
        <begin position="24"/>
        <end position="287"/>
    </location>
</feature>
<proteinExistence type="predicted"/>
<evidence type="ECO:0000313" key="2">
    <source>
        <dbReference type="EMBL" id="MBB4840607.1"/>
    </source>
</evidence>
<evidence type="ECO:0000256" key="1">
    <source>
        <dbReference type="SAM" id="SignalP"/>
    </source>
</evidence>
<feature type="signal peptide" evidence="1">
    <location>
        <begin position="1"/>
        <end position="23"/>
    </location>
</feature>
<accession>A0A7W7K3Y4</accession>
<sequence>MIAKFMPGIAGLALALAASPVHAQDDAARTGRWADGTEFRFHRYVNFWRQSPPGTTLGETADERAPGRVLPALLSTDGRPIPAAERALFERKARIALDALLAQPSLRDPHGYAVRPRIMISRDRFGRLSATLSIYAPRIRLANPQTTNVAGRYYTPDEAPELRVRINHGQLWLNETPVRRGRYNGALTGEAKGEPFFHVATNGRDPFIATCCDYKGRPQDDWNPNFYDPARPGSEIQYVSGMVIYDNHRRDALWNGTSPPDGPVPRLLAALFMTDWTDVTRRMSAAR</sequence>
<reference evidence="2 3" key="1">
    <citation type="submission" date="2020-08" db="EMBL/GenBank/DDBJ databases">
        <title>Functional genomics of gut bacteria from endangered species of beetles.</title>
        <authorList>
            <person name="Carlos-Shanley C."/>
        </authorList>
    </citation>
    <scope>NUCLEOTIDE SEQUENCE [LARGE SCALE GENOMIC DNA]</scope>
    <source>
        <strain evidence="2 3">S00224</strain>
    </source>
</reference>